<feature type="chain" id="PRO_5045452903" evidence="1">
    <location>
        <begin position="20"/>
        <end position="132"/>
    </location>
</feature>
<sequence>MMKKLILILSLMVTSLSWAGETPSVEVAKSWLGGIDAGLYEQSWDEASALFQEQITKEQWRDIIKAVRAPLGEVISRNELGRQSFTSLPGAPEGEYLVLQFNTEFANKAGAVETLTLSKNGDKWQAVGCFIK</sequence>
<proteinExistence type="predicted"/>
<comment type="caution">
    <text evidence="2">The sequence shown here is derived from an EMBL/GenBank/DDBJ whole genome shotgun (WGS) entry which is preliminary data.</text>
</comment>
<reference evidence="2 3" key="1">
    <citation type="submission" date="2024-03" db="EMBL/GenBank/DDBJ databases">
        <title>Pseudoalteromonas qingdaonensis sp. nov., isolated from the intestines of marine benthic organisms.</title>
        <authorList>
            <person name="Lin X."/>
            <person name="Fang S."/>
            <person name="Hu X."/>
        </authorList>
    </citation>
    <scope>NUCLEOTIDE SEQUENCE [LARGE SCALE GENOMIC DNA]</scope>
    <source>
        <strain evidence="2 3">YIC-827</strain>
    </source>
</reference>
<dbReference type="EMBL" id="JBCGCU010000004">
    <property type="protein sequence ID" value="MEM0514881.1"/>
    <property type="molecule type" value="Genomic_DNA"/>
</dbReference>
<accession>A0ABU9MWY2</accession>
<name>A0ABU9MWY2_9GAMM</name>
<dbReference type="Proteomes" id="UP001447008">
    <property type="component" value="Unassembled WGS sequence"/>
</dbReference>
<keyword evidence="1" id="KW-0732">Signal</keyword>
<evidence type="ECO:0000313" key="2">
    <source>
        <dbReference type="EMBL" id="MEM0514881.1"/>
    </source>
</evidence>
<feature type="signal peptide" evidence="1">
    <location>
        <begin position="1"/>
        <end position="19"/>
    </location>
</feature>
<dbReference type="InterPro" id="IPR025091">
    <property type="entry name" value="DUF4019"/>
</dbReference>
<protein>
    <submittedName>
        <fullName evidence="2">DUF4019 domain-containing protein</fullName>
    </submittedName>
</protein>
<organism evidence="2 3">
    <name type="scientific">Pseudoalteromonas qingdaonensis</name>
    <dbReference type="NCBI Taxonomy" id="3131913"/>
    <lineage>
        <taxon>Bacteria</taxon>
        <taxon>Pseudomonadati</taxon>
        <taxon>Pseudomonadota</taxon>
        <taxon>Gammaproteobacteria</taxon>
        <taxon>Alteromonadales</taxon>
        <taxon>Pseudoalteromonadaceae</taxon>
        <taxon>Pseudoalteromonas</taxon>
    </lineage>
</organism>
<gene>
    <name evidence="2" type="ORF">WCN91_05480</name>
</gene>
<dbReference type="Pfam" id="PF13211">
    <property type="entry name" value="DUF4019"/>
    <property type="match status" value="1"/>
</dbReference>
<keyword evidence="3" id="KW-1185">Reference proteome</keyword>
<evidence type="ECO:0000256" key="1">
    <source>
        <dbReference type="SAM" id="SignalP"/>
    </source>
</evidence>
<dbReference type="RefSeq" id="WP_342677055.1">
    <property type="nucleotide sequence ID" value="NZ_JBCGCU010000004.1"/>
</dbReference>
<evidence type="ECO:0000313" key="3">
    <source>
        <dbReference type="Proteomes" id="UP001447008"/>
    </source>
</evidence>